<dbReference type="RefSeq" id="XP_027348631.1">
    <property type="nucleotide sequence ID" value="XM_027492830.1"/>
</dbReference>
<dbReference type="AlphaFoldDB" id="A0A8B8KXC6"/>
<proteinExistence type="predicted"/>
<reference evidence="5" key="2">
    <citation type="submission" date="2025-08" db="UniProtKB">
        <authorList>
            <consortium name="RefSeq"/>
        </authorList>
    </citation>
    <scope>IDENTIFICATION</scope>
    <source>
        <tissue evidence="5">Young leaves</tissue>
    </source>
</reference>
<comment type="subcellular location">
    <subcellularLocation>
        <location evidence="1">Nucleus</location>
    </subcellularLocation>
</comment>
<dbReference type="GO" id="GO:0003700">
    <property type="term" value="F:DNA-binding transcription factor activity"/>
    <property type="evidence" value="ECO:0007669"/>
    <property type="project" value="TreeGrafter"/>
</dbReference>
<reference evidence="4" key="1">
    <citation type="journal article" date="2019" name="Toxins">
        <title>Detection of Abrin-Like and Prepropulchellin-Like Toxin Genes and Transcripts Using Whole Genome Sequencing and Full-Length Transcript Sequencing of Abrus precatorius.</title>
        <authorList>
            <person name="Hovde B.T."/>
            <person name="Daligault H.E."/>
            <person name="Hanschen E.R."/>
            <person name="Kunde Y.A."/>
            <person name="Johnson M.B."/>
            <person name="Starkenburg S.R."/>
            <person name="Johnson S.L."/>
        </authorList>
    </citation>
    <scope>NUCLEOTIDE SEQUENCE [LARGE SCALE GENOMIC DNA]</scope>
</reference>
<dbReference type="Proteomes" id="UP000694853">
    <property type="component" value="Unplaced"/>
</dbReference>
<evidence type="ECO:0000256" key="2">
    <source>
        <dbReference type="ARBA" id="ARBA00023242"/>
    </source>
</evidence>
<keyword evidence="4" id="KW-1185">Reference proteome</keyword>
<evidence type="ECO:0000313" key="5">
    <source>
        <dbReference type="RefSeq" id="XP_027348631.1"/>
    </source>
</evidence>
<feature type="domain" description="Plant bHLH transcription factor ACT-like" evidence="3">
    <location>
        <begin position="76"/>
        <end position="151"/>
    </location>
</feature>
<dbReference type="GO" id="GO:0005634">
    <property type="term" value="C:nucleus"/>
    <property type="evidence" value="ECO:0007669"/>
    <property type="project" value="UniProtKB-SubCell"/>
</dbReference>
<organism evidence="4 5">
    <name type="scientific">Abrus precatorius</name>
    <name type="common">Indian licorice</name>
    <name type="synonym">Glycine abrus</name>
    <dbReference type="NCBI Taxonomy" id="3816"/>
    <lineage>
        <taxon>Eukaryota</taxon>
        <taxon>Viridiplantae</taxon>
        <taxon>Streptophyta</taxon>
        <taxon>Embryophyta</taxon>
        <taxon>Tracheophyta</taxon>
        <taxon>Spermatophyta</taxon>
        <taxon>Magnoliopsida</taxon>
        <taxon>eudicotyledons</taxon>
        <taxon>Gunneridae</taxon>
        <taxon>Pentapetalae</taxon>
        <taxon>rosids</taxon>
        <taxon>fabids</taxon>
        <taxon>Fabales</taxon>
        <taxon>Fabaceae</taxon>
        <taxon>Papilionoideae</taxon>
        <taxon>50 kb inversion clade</taxon>
        <taxon>NPAAA clade</taxon>
        <taxon>indigoferoid/millettioid clade</taxon>
        <taxon>Abreae</taxon>
        <taxon>Abrus</taxon>
    </lineage>
</organism>
<protein>
    <submittedName>
        <fullName evidence="5">Uncharacterized protein LOC113860163</fullName>
    </submittedName>
</protein>
<accession>A0A8B8KXC6</accession>
<evidence type="ECO:0000313" key="4">
    <source>
        <dbReference type="Proteomes" id="UP000694853"/>
    </source>
</evidence>
<evidence type="ECO:0000259" key="3">
    <source>
        <dbReference type="Pfam" id="PF22754"/>
    </source>
</evidence>
<dbReference type="Pfam" id="PF22754">
    <property type="entry name" value="bHLH-TF_ACT-like_plant"/>
    <property type="match status" value="1"/>
</dbReference>
<dbReference type="InterPro" id="IPR054502">
    <property type="entry name" value="bHLH-TF_ACT-like_plant"/>
</dbReference>
<gene>
    <name evidence="5" type="primary">LOC113860163</name>
</gene>
<sequence length="169" mass="19171">MACKVQKKILLRRKLHILRVLTNSYSAKRTTVAKSTVLCIYKLKLALETVKREYENLLATRREYISLLNHVKDNKDVKIEKVREGTFMVRVTCEKGSDKLVAILEAFEEMCLNVQQARVSCQNGFSLEAIAVAADHTLDVTDVTVALLKAIGKEDHEKDSQKFDNSCNL</sequence>
<dbReference type="PANTHER" id="PTHR31945">
    <property type="entry name" value="TRANSCRIPTION FACTOR SCREAM2-RELATED"/>
    <property type="match status" value="1"/>
</dbReference>
<name>A0A8B8KXC6_ABRPR</name>
<evidence type="ECO:0000256" key="1">
    <source>
        <dbReference type="ARBA" id="ARBA00004123"/>
    </source>
</evidence>
<dbReference type="InterPro" id="IPR051358">
    <property type="entry name" value="TF_AMS/ICE1/BHLH6-like"/>
</dbReference>
<dbReference type="PANTHER" id="PTHR31945:SF27">
    <property type="entry name" value="TRANSCRIPTION FACTOR BHLH35-LIKE PROTEIN"/>
    <property type="match status" value="1"/>
</dbReference>
<dbReference type="GO" id="GO:0043565">
    <property type="term" value="F:sequence-specific DNA binding"/>
    <property type="evidence" value="ECO:0007669"/>
    <property type="project" value="TreeGrafter"/>
</dbReference>
<keyword evidence="2" id="KW-0539">Nucleus</keyword>
<dbReference type="OrthoDB" id="1057417at2759"/>
<dbReference type="GeneID" id="113860163"/>
<dbReference type="KEGG" id="aprc:113860163"/>